<evidence type="ECO:0000313" key="8">
    <source>
        <dbReference type="Proteomes" id="UP001347796"/>
    </source>
</evidence>
<comment type="caution">
    <text evidence="7">The sequence shown here is derived from an EMBL/GenBank/DDBJ whole genome shotgun (WGS) entry which is preliminary data.</text>
</comment>
<feature type="compositionally biased region" description="Low complexity" evidence="5">
    <location>
        <begin position="7"/>
        <end position="23"/>
    </location>
</feature>
<keyword evidence="8" id="KW-1185">Reference proteome</keyword>
<feature type="region of interest" description="Disordered" evidence="5">
    <location>
        <begin position="52"/>
        <end position="82"/>
    </location>
</feature>
<keyword evidence="1 4" id="KW-0479">Metal-binding</keyword>
<dbReference type="GO" id="GO:0008270">
    <property type="term" value="F:zinc ion binding"/>
    <property type="evidence" value="ECO:0007669"/>
    <property type="project" value="UniProtKB-KW"/>
</dbReference>
<feature type="domain" description="C3H1-type" evidence="6">
    <location>
        <begin position="120"/>
        <end position="147"/>
    </location>
</feature>
<dbReference type="SUPFAM" id="SSF90229">
    <property type="entry name" value="CCCH zinc finger"/>
    <property type="match status" value="1"/>
</dbReference>
<evidence type="ECO:0000256" key="4">
    <source>
        <dbReference type="PROSITE-ProRule" id="PRU00723"/>
    </source>
</evidence>
<sequence length="226" mass="25822">MASLVADYSDSSTDDNTYSDSDSIIGRKEELKDVKETETEACNFLFTTTKKDSDYEESDSEDLDNSPESESNKKTTEKLPNPLLGDVQTSSVFINPFKQAELDKQSVLEKHVQMTEKRNLSNKKVCFKFKKGKCYKGKGCRFLHDIDTVRGKVYNSSEDSSTIHIPGAAIQRFIEEPVDDDNYLLNSKRKKRHGVSDHLIPPKKALLSLEEQRSQERPWTMKKKQN</sequence>
<gene>
    <name evidence="7" type="ORF">SNE40_002147</name>
</gene>
<organism evidence="7 8">
    <name type="scientific">Patella caerulea</name>
    <name type="common">Rayed Mediterranean limpet</name>
    <dbReference type="NCBI Taxonomy" id="87958"/>
    <lineage>
        <taxon>Eukaryota</taxon>
        <taxon>Metazoa</taxon>
        <taxon>Spiralia</taxon>
        <taxon>Lophotrochozoa</taxon>
        <taxon>Mollusca</taxon>
        <taxon>Gastropoda</taxon>
        <taxon>Patellogastropoda</taxon>
        <taxon>Patelloidea</taxon>
        <taxon>Patellidae</taxon>
        <taxon>Patella</taxon>
    </lineage>
</organism>
<dbReference type="InterPro" id="IPR000571">
    <property type="entry name" value="Znf_CCCH"/>
</dbReference>
<accession>A0AAN8K7Y8</accession>
<feature type="compositionally biased region" description="Acidic residues" evidence="5">
    <location>
        <begin position="54"/>
        <end position="67"/>
    </location>
</feature>
<keyword evidence="3 4" id="KW-0862">Zinc</keyword>
<protein>
    <recommendedName>
        <fullName evidence="6">C3H1-type domain-containing protein</fullName>
    </recommendedName>
</protein>
<evidence type="ECO:0000256" key="1">
    <source>
        <dbReference type="ARBA" id="ARBA00022723"/>
    </source>
</evidence>
<dbReference type="Proteomes" id="UP001347796">
    <property type="component" value="Unassembled WGS sequence"/>
</dbReference>
<feature type="region of interest" description="Disordered" evidence="5">
    <location>
        <begin position="190"/>
        <end position="226"/>
    </location>
</feature>
<name>A0AAN8K7Y8_PATCE</name>
<dbReference type="AlphaFoldDB" id="A0AAN8K7Y8"/>
<dbReference type="InterPro" id="IPR032297">
    <property type="entry name" value="Torus"/>
</dbReference>
<evidence type="ECO:0000256" key="5">
    <source>
        <dbReference type="SAM" id="MobiDB-lite"/>
    </source>
</evidence>
<dbReference type="PROSITE" id="PS50103">
    <property type="entry name" value="ZF_C3H1"/>
    <property type="match status" value="1"/>
</dbReference>
<feature type="region of interest" description="Disordered" evidence="5">
    <location>
        <begin position="1"/>
        <end position="26"/>
    </location>
</feature>
<evidence type="ECO:0000313" key="7">
    <source>
        <dbReference type="EMBL" id="KAK6190228.1"/>
    </source>
</evidence>
<dbReference type="EMBL" id="JAZGQO010000002">
    <property type="protein sequence ID" value="KAK6190228.1"/>
    <property type="molecule type" value="Genomic_DNA"/>
</dbReference>
<feature type="zinc finger region" description="C3H1-type" evidence="4">
    <location>
        <begin position="120"/>
        <end position="147"/>
    </location>
</feature>
<dbReference type="Pfam" id="PF16131">
    <property type="entry name" value="Torus"/>
    <property type="match status" value="1"/>
</dbReference>
<evidence type="ECO:0000256" key="3">
    <source>
        <dbReference type="ARBA" id="ARBA00022833"/>
    </source>
</evidence>
<evidence type="ECO:0000259" key="6">
    <source>
        <dbReference type="PROSITE" id="PS50103"/>
    </source>
</evidence>
<keyword evidence="2 4" id="KW-0863">Zinc-finger</keyword>
<dbReference type="InterPro" id="IPR036855">
    <property type="entry name" value="Znf_CCCH_sf"/>
</dbReference>
<reference evidence="7 8" key="1">
    <citation type="submission" date="2024-01" db="EMBL/GenBank/DDBJ databases">
        <title>The genome of the rayed Mediterranean limpet Patella caerulea (Linnaeus, 1758).</title>
        <authorList>
            <person name="Anh-Thu Weber A."/>
            <person name="Halstead-Nussloch G."/>
        </authorList>
    </citation>
    <scope>NUCLEOTIDE SEQUENCE [LARGE SCALE GENOMIC DNA]</scope>
    <source>
        <strain evidence="7">AATW-2023a</strain>
        <tissue evidence="7">Whole specimen</tissue>
    </source>
</reference>
<dbReference type="Gene3D" id="4.10.1000.10">
    <property type="entry name" value="Zinc finger, CCCH-type"/>
    <property type="match status" value="1"/>
</dbReference>
<evidence type="ECO:0000256" key="2">
    <source>
        <dbReference type="ARBA" id="ARBA00022771"/>
    </source>
</evidence>
<proteinExistence type="predicted"/>